<proteinExistence type="predicted"/>
<dbReference type="RefSeq" id="WP_184203133.1">
    <property type="nucleotide sequence ID" value="NZ_JACHGW010000005.1"/>
</dbReference>
<gene>
    <name evidence="3" type="ORF">HNQ39_004968</name>
</gene>
<evidence type="ECO:0000256" key="2">
    <source>
        <dbReference type="SAM" id="Phobius"/>
    </source>
</evidence>
<reference evidence="3 4" key="1">
    <citation type="submission" date="2020-08" db="EMBL/GenBank/DDBJ databases">
        <title>Genomic Encyclopedia of Type Strains, Phase IV (KMG-IV): sequencing the most valuable type-strain genomes for metagenomic binning, comparative biology and taxonomic classification.</title>
        <authorList>
            <person name="Goeker M."/>
        </authorList>
    </citation>
    <scope>NUCLEOTIDE SEQUENCE [LARGE SCALE GENOMIC DNA]</scope>
    <source>
        <strain evidence="3 4">DSM 23562</strain>
    </source>
</reference>
<evidence type="ECO:0000313" key="3">
    <source>
        <dbReference type="EMBL" id="MBB6053136.1"/>
    </source>
</evidence>
<dbReference type="Proteomes" id="UP000520814">
    <property type="component" value="Unassembled WGS sequence"/>
</dbReference>
<keyword evidence="2" id="KW-0472">Membrane</keyword>
<name>A0A7W9SUY4_ARMRO</name>
<dbReference type="EMBL" id="JACHGW010000005">
    <property type="protein sequence ID" value="MBB6053136.1"/>
    <property type="molecule type" value="Genomic_DNA"/>
</dbReference>
<keyword evidence="4" id="KW-1185">Reference proteome</keyword>
<dbReference type="AlphaFoldDB" id="A0A7W9SUY4"/>
<protein>
    <submittedName>
        <fullName evidence="3">Uncharacterized protein</fullName>
    </submittedName>
</protein>
<comment type="caution">
    <text evidence="3">The sequence shown here is derived from an EMBL/GenBank/DDBJ whole genome shotgun (WGS) entry which is preliminary data.</text>
</comment>
<organism evidence="3 4">
    <name type="scientific">Armatimonas rosea</name>
    <dbReference type="NCBI Taxonomy" id="685828"/>
    <lineage>
        <taxon>Bacteria</taxon>
        <taxon>Bacillati</taxon>
        <taxon>Armatimonadota</taxon>
        <taxon>Armatimonadia</taxon>
        <taxon>Armatimonadales</taxon>
        <taxon>Armatimonadaceae</taxon>
        <taxon>Armatimonas</taxon>
    </lineage>
</organism>
<keyword evidence="2" id="KW-1133">Transmembrane helix</keyword>
<keyword evidence="2" id="KW-0812">Transmembrane</keyword>
<feature type="transmembrane region" description="Helical" evidence="2">
    <location>
        <begin position="65"/>
        <end position="84"/>
    </location>
</feature>
<feature type="region of interest" description="Disordered" evidence="1">
    <location>
        <begin position="1"/>
        <end position="20"/>
    </location>
</feature>
<feature type="transmembrane region" description="Helical" evidence="2">
    <location>
        <begin position="26"/>
        <end position="45"/>
    </location>
</feature>
<evidence type="ECO:0000313" key="4">
    <source>
        <dbReference type="Proteomes" id="UP000520814"/>
    </source>
</evidence>
<sequence>MQRQEQPAPTELTPEQRRRNYRMTRFGYRLTMAGAGALLSIALIANPLQWLRVYRSAPDGMETATIVIGVFMSAVFLGQAYWVWGIAKKLRVLLQSYSLPQ</sequence>
<accession>A0A7W9SUY4</accession>
<evidence type="ECO:0000256" key="1">
    <source>
        <dbReference type="SAM" id="MobiDB-lite"/>
    </source>
</evidence>